<evidence type="ECO:0000256" key="8">
    <source>
        <dbReference type="ARBA" id="ARBA00022741"/>
    </source>
</evidence>
<comment type="catalytic activity">
    <reaction evidence="12">
        <text>[L-4-(L-arginin-2-N-yl)aspartate](n) + L-aspartate + ATP = [L-4-(L-arginin-2-N-yl)aspartate](n)-L-aspartate + ADP + phosphate + H(+)</text>
        <dbReference type="Rhea" id="RHEA:13277"/>
        <dbReference type="Rhea" id="RHEA-COMP:13728"/>
        <dbReference type="Rhea" id="RHEA-COMP:13733"/>
        <dbReference type="ChEBI" id="CHEBI:15378"/>
        <dbReference type="ChEBI" id="CHEBI:29991"/>
        <dbReference type="ChEBI" id="CHEBI:30616"/>
        <dbReference type="ChEBI" id="CHEBI:43474"/>
        <dbReference type="ChEBI" id="CHEBI:137986"/>
        <dbReference type="ChEBI" id="CHEBI:137990"/>
        <dbReference type="ChEBI" id="CHEBI:456216"/>
        <dbReference type="EC" id="6.3.2.29"/>
    </reaction>
</comment>
<evidence type="ECO:0000256" key="5">
    <source>
        <dbReference type="ARBA" id="ARBA00013005"/>
    </source>
</evidence>
<dbReference type="NCBIfam" id="NF010623">
    <property type="entry name" value="PRK14016.1"/>
    <property type="match status" value="1"/>
</dbReference>
<protein>
    <recommendedName>
        <fullName evidence="6">Cyanophycin synthetase</fullName>
        <ecNumber evidence="5">6.3.2.29</ecNumber>
        <ecNumber evidence="4">6.3.2.30</ecNumber>
    </recommendedName>
    <alternativeName>
        <fullName evidence="10">Cyanophycin synthase</fullName>
    </alternativeName>
</protein>
<dbReference type="InterPro" id="IPR004101">
    <property type="entry name" value="Mur_ligase_C"/>
</dbReference>
<dbReference type="GO" id="GO:0046872">
    <property type="term" value="F:metal ion binding"/>
    <property type="evidence" value="ECO:0007669"/>
    <property type="project" value="InterPro"/>
</dbReference>
<dbReference type="InterPro" id="IPR013221">
    <property type="entry name" value="Mur_ligase_cen"/>
</dbReference>
<reference evidence="15 16" key="1">
    <citation type="submission" date="2017-06" db="EMBL/GenBank/DDBJ databases">
        <authorList>
            <person name="Kim H.J."/>
            <person name="Triplett B.A."/>
        </authorList>
    </citation>
    <scope>NUCLEOTIDE SEQUENCE [LARGE SCALE GENOMIC DNA]</scope>
    <source>
        <strain evidence="15 16">DSM 22179</strain>
    </source>
</reference>
<accession>A0A212T1P8</accession>
<evidence type="ECO:0000256" key="7">
    <source>
        <dbReference type="ARBA" id="ARBA00022598"/>
    </source>
</evidence>
<dbReference type="InterPro" id="IPR044019">
    <property type="entry name" value="Cyanophycin_syn_N"/>
</dbReference>
<evidence type="ECO:0000256" key="4">
    <source>
        <dbReference type="ARBA" id="ARBA00012968"/>
    </source>
</evidence>
<dbReference type="InterPro" id="IPR036565">
    <property type="entry name" value="Mur-like_cat_sf"/>
</dbReference>
<dbReference type="GO" id="GO:0004326">
    <property type="term" value="F:tetrahydrofolylpolyglutamate synthase activity"/>
    <property type="evidence" value="ECO:0007669"/>
    <property type="project" value="InterPro"/>
</dbReference>
<dbReference type="Pfam" id="PF02875">
    <property type="entry name" value="Mur_ligase_C"/>
    <property type="match status" value="1"/>
</dbReference>
<dbReference type="EC" id="6.3.2.30" evidence="4"/>
<dbReference type="EMBL" id="FYEZ01000001">
    <property type="protein sequence ID" value="SNC59684.1"/>
    <property type="molecule type" value="Genomic_DNA"/>
</dbReference>
<dbReference type="PANTHER" id="PTHR23135">
    <property type="entry name" value="MUR LIGASE FAMILY MEMBER"/>
    <property type="match status" value="1"/>
</dbReference>
<evidence type="ECO:0000313" key="16">
    <source>
        <dbReference type="Proteomes" id="UP000198122"/>
    </source>
</evidence>
<evidence type="ECO:0000256" key="6">
    <source>
        <dbReference type="ARBA" id="ARBA00022036"/>
    </source>
</evidence>
<evidence type="ECO:0000256" key="9">
    <source>
        <dbReference type="ARBA" id="ARBA00022840"/>
    </source>
</evidence>
<feature type="domain" description="ATP-grasp" evidence="14">
    <location>
        <begin position="239"/>
        <end position="494"/>
    </location>
</feature>
<evidence type="ECO:0000256" key="10">
    <source>
        <dbReference type="ARBA" id="ARBA00031353"/>
    </source>
</evidence>
<keyword evidence="9 13" id="KW-0067">ATP-binding</keyword>
<keyword evidence="16" id="KW-1185">Reference proteome</keyword>
<dbReference type="InterPro" id="IPR018109">
    <property type="entry name" value="Folylpolyglutamate_synth_CS"/>
</dbReference>
<dbReference type="PROSITE" id="PS50975">
    <property type="entry name" value="ATP_GRASP"/>
    <property type="match status" value="1"/>
</dbReference>
<dbReference type="InterPro" id="IPR036615">
    <property type="entry name" value="Mur_ligase_C_dom_sf"/>
</dbReference>
<name>A0A212T1P8_9MICO</name>
<keyword evidence="7" id="KW-0436">Ligase</keyword>
<dbReference type="Gene3D" id="3.30.470.20">
    <property type="entry name" value="ATP-grasp fold, B domain"/>
    <property type="match status" value="1"/>
</dbReference>
<dbReference type="Pfam" id="PF08245">
    <property type="entry name" value="Mur_ligase_M"/>
    <property type="match status" value="1"/>
</dbReference>
<dbReference type="Pfam" id="PF18921">
    <property type="entry name" value="Cyanophycin_syn"/>
    <property type="match status" value="1"/>
</dbReference>
<dbReference type="NCBIfam" id="TIGR02068">
    <property type="entry name" value="cya_phycin_syn"/>
    <property type="match status" value="1"/>
</dbReference>
<evidence type="ECO:0000256" key="3">
    <source>
        <dbReference type="ARBA" id="ARBA00011738"/>
    </source>
</evidence>
<dbReference type="Proteomes" id="UP000198122">
    <property type="component" value="Unassembled WGS sequence"/>
</dbReference>
<evidence type="ECO:0000259" key="14">
    <source>
        <dbReference type="PROSITE" id="PS50975"/>
    </source>
</evidence>
<dbReference type="Gene3D" id="3.90.190.20">
    <property type="entry name" value="Mur ligase, C-terminal domain"/>
    <property type="match status" value="1"/>
</dbReference>
<comment type="catalytic activity">
    <reaction evidence="11">
        <text>[L-4-(L-arginin-2-N-yl)aspartate](n)-L-aspartate + L-arginine + ATP = [L-4-(L-arginin-2-N-yl)aspartate](n+1) + ADP + phosphate + H(+)</text>
        <dbReference type="Rhea" id="RHEA:23888"/>
        <dbReference type="Rhea" id="RHEA-COMP:13732"/>
        <dbReference type="Rhea" id="RHEA-COMP:13733"/>
        <dbReference type="ChEBI" id="CHEBI:15378"/>
        <dbReference type="ChEBI" id="CHEBI:30616"/>
        <dbReference type="ChEBI" id="CHEBI:32682"/>
        <dbReference type="ChEBI" id="CHEBI:43474"/>
        <dbReference type="ChEBI" id="CHEBI:137986"/>
        <dbReference type="ChEBI" id="CHEBI:137990"/>
        <dbReference type="ChEBI" id="CHEBI:456216"/>
        <dbReference type="EC" id="6.3.2.30"/>
    </reaction>
</comment>
<dbReference type="AlphaFoldDB" id="A0A212T1P8"/>
<dbReference type="GO" id="GO:0071161">
    <property type="term" value="F:cyanophycin synthetase activity (L-arginine-adding)"/>
    <property type="evidence" value="ECO:0007669"/>
    <property type="project" value="UniProtKB-EC"/>
</dbReference>
<keyword evidence="8 13" id="KW-0547">Nucleotide-binding</keyword>
<comment type="function">
    <text evidence="1">Catalyzes the ATP-dependent polymerization of arginine and aspartate to multi-L-arginyl-poly-L-aspartic acid (cyanophycin; a water-insoluble reserve polymer).</text>
</comment>
<dbReference type="InterPro" id="IPR013815">
    <property type="entry name" value="ATP_grasp_subdomain_1"/>
</dbReference>
<evidence type="ECO:0000256" key="11">
    <source>
        <dbReference type="ARBA" id="ARBA00048094"/>
    </source>
</evidence>
<dbReference type="InterPro" id="IPR011761">
    <property type="entry name" value="ATP-grasp"/>
</dbReference>
<dbReference type="GO" id="GO:0005524">
    <property type="term" value="F:ATP binding"/>
    <property type="evidence" value="ECO:0007669"/>
    <property type="project" value="UniProtKB-UniRule"/>
</dbReference>
<dbReference type="PANTHER" id="PTHR23135:SF18">
    <property type="entry name" value="CYANOPHYCIN SYNTHETASE"/>
    <property type="match status" value="1"/>
</dbReference>
<dbReference type="OrthoDB" id="9803907at2"/>
<evidence type="ECO:0000256" key="12">
    <source>
        <dbReference type="ARBA" id="ARBA00048425"/>
    </source>
</evidence>
<dbReference type="Pfam" id="PF13549">
    <property type="entry name" value="ATP-grasp_5"/>
    <property type="match status" value="1"/>
</dbReference>
<dbReference type="EC" id="6.3.2.29" evidence="5"/>
<dbReference type="Gene3D" id="3.40.1190.10">
    <property type="entry name" value="Mur-like, catalytic domain"/>
    <property type="match status" value="1"/>
</dbReference>
<comment type="subunit">
    <text evidence="3">Homodimer.</text>
</comment>
<evidence type="ECO:0000313" key="15">
    <source>
        <dbReference type="EMBL" id="SNC59684.1"/>
    </source>
</evidence>
<comment type="similarity">
    <text evidence="2">In the C-terminal section; belongs to the MurCDEF family.</text>
</comment>
<gene>
    <name evidence="15" type="ORF">SAMN05445756_0117</name>
</gene>
<organism evidence="15 16">
    <name type="scientific">Kytococcus aerolatus</name>
    <dbReference type="NCBI Taxonomy" id="592308"/>
    <lineage>
        <taxon>Bacteria</taxon>
        <taxon>Bacillati</taxon>
        <taxon>Actinomycetota</taxon>
        <taxon>Actinomycetes</taxon>
        <taxon>Micrococcales</taxon>
        <taxon>Kytococcaceae</taxon>
        <taxon>Kytococcus</taxon>
    </lineage>
</organism>
<evidence type="ECO:0000256" key="13">
    <source>
        <dbReference type="PROSITE-ProRule" id="PRU00409"/>
    </source>
</evidence>
<dbReference type="PROSITE" id="PS01011">
    <property type="entry name" value="FOLYLPOLYGLU_SYNT_1"/>
    <property type="match status" value="1"/>
</dbReference>
<proteinExistence type="inferred from homology"/>
<dbReference type="SUPFAM" id="SSF56059">
    <property type="entry name" value="Glutathione synthetase ATP-binding domain-like"/>
    <property type="match status" value="1"/>
</dbReference>
<evidence type="ECO:0000256" key="2">
    <source>
        <dbReference type="ARBA" id="ARBA00009060"/>
    </source>
</evidence>
<dbReference type="Gene3D" id="3.30.1490.20">
    <property type="entry name" value="ATP-grasp fold, A domain"/>
    <property type="match status" value="1"/>
</dbReference>
<sequence>MNDPRSTTRDPQGPVPELTIVSTRVYRGPNLWSYDQAMHLVVDLGILEEYPSSAIDGFTERLTGLLPTLDKHTCSTGREGGFVERLHEGTWMGHIAEHVALELQNLAGHRVTRGKTRSVPGHPGRYNMIYAYSEERLGRAAGELAVRIVNHCVDPVAAPLDFEAELDDFLRLAQRVAFGPSTQAIIDEAESRDIPWLRLNSASFVQLGQGVHAQRIRATMTSRTSALAVDVAGDKSMTTTLLAGAGLPVPRSGTTRDAAEAVAVAERIGYPVVVKPLDGNHGRGVQLDLADAAAVRDAFPRAVAQSRRGVVVVESYVRGKDYRFLVVGGQVVAVAERVPAQVVGDGRSTIAELVARENEDPRRGVGHEKVLTRIALDEAALAYLSEQGYTPESVPEEGLDVPLVRTGNMSTGGISIDRTWEVHPDNVDIAEEAARIVGLDIAGIDFMSPDITQSVSEVGGAIVEVNAAPGFRMHTHPTEGEPQFIAKPVLDLLFPPGSPARVPIVAVTGTNGKTTTGRMIGHIMRGAGKHVGLTSTDGVAIDERLVIKRDASGPKSARTVLQNPRVDFAVLEVARGGILREGLGYDKNDVAVVTNVTADHLGLAGIDTVEQLAQVKSVVVSAVPRSGTAVLNADDPLVREMRHRCRGQVMYFSLAEPGSPEHLFVEKRLGRGGRAVLLEATPRGERIVLCEGKRRMPLAWTHTIPATYNGAARFNVANAMAAAGAAWAAGAPLHDIRAGLRSFVPDSYLSPGRLNRVEVRGAEVFVDYAHNPAGVESLGQFVSARAEQAAAEGQQVRRIGVLGATGDRRDEDIRELGTVVAPWFDVVVVREDDNLRGRPAGESAQLVAEALREAATTGGHGTEVLVVPDEEEACRRALDLAEPGDVVAMAVDQAAEVMQLLEDYTHRAQPSPRAGVLMVPDPDLA</sequence>
<dbReference type="SUPFAM" id="SSF53244">
    <property type="entry name" value="MurD-like peptide ligases, peptide-binding domain"/>
    <property type="match status" value="1"/>
</dbReference>
<evidence type="ECO:0000256" key="1">
    <source>
        <dbReference type="ARBA" id="ARBA00003184"/>
    </source>
</evidence>
<dbReference type="RefSeq" id="WP_088817172.1">
    <property type="nucleotide sequence ID" value="NZ_FYEZ01000001.1"/>
</dbReference>
<dbReference type="GO" id="GO:0071160">
    <property type="term" value="F:cyanophycin synthetase activity (L-aspartate-adding)"/>
    <property type="evidence" value="ECO:0007669"/>
    <property type="project" value="UniProtKB-EC"/>
</dbReference>
<dbReference type="SUPFAM" id="SSF53623">
    <property type="entry name" value="MurD-like peptide ligases, catalytic domain"/>
    <property type="match status" value="1"/>
</dbReference>
<dbReference type="InterPro" id="IPR011810">
    <property type="entry name" value="Cya_phycin_syn"/>
</dbReference>